<dbReference type="RefSeq" id="XP_019015391.1">
    <property type="nucleotide sequence ID" value="XM_019164900.1"/>
</dbReference>
<evidence type="ECO:0000313" key="1">
    <source>
        <dbReference type="EMBL" id="ODQ44278.1"/>
    </source>
</evidence>
<name>A0A1E3NFC3_9ASCO</name>
<organism evidence="1 2">
    <name type="scientific">Pichia membranifaciens NRRL Y-2026</name>
    <dbReference type="NCBI Taxonomy" id="763406"/>
    <lineage>
        <taxon>Eukaryota</taxon>
        <taxon>Fungi</taxon>
        <taxon>Dikarya</taxon>
        <taxon>Ascomycota</taxon>
        <taxon>Saccharomycotina</taxon>
        <taxon>Pichiomycetes</taxon>
        <taxon>Pichiales</taxon>
        <taxon>Pichiaceae</taxon>
        <taxon>Pichia</taxon>
    </lineage>
</organism>
<evidence type="ECO:0000313" key="2">
    <source>
        <dbReference type="Proteomes" id="UP000094455"/>
    </source>
</evidence>
<accession>A0A1E3NFC3</accession>
<proteinExistence type="predicted"/>
<dbReference type="GeneID" id="30181587"/>
<keyword evidence="2" id="KW-1185">Reference proteome</keyword>
<dbReference type="EMBL" id="KV454008">
    <property type="protein sequence ID" value="ODQ44278.1"/>
    <property type="molecule type" value="Genomic_DNA"/>
</dbReference>
<dbReference type="Proteomes" id="UP000094455">
    <property type="component" value="Unassembled WGS sequence"/>
</dbReference>
<sequence>MVFTNGNIARSKKRLVEDLMNEEEHEPSLLTCDVSVREHHFGMSCTEPSTDD</sequence>
<gene>
    <name evidence="1" type="ORF">PICMEDRAFT_74882</name>
</gene>
<dbReference type="AlphaFoldDB" id="A0A1E3NFC3"/>
<protein>
    <submittedName>
        <fullName evidence="1">Uncharacterized protein</fullName>
    </submittedName>
</protein>
<reference evidence="1 2" key="1">
    <citation type="journal article" date="2016" name="Proc. Natl. Acad. Sci. U.S.A.">
        <title>Comparative genomics of biotechnologically important yeasts.</title>
        <authorList>
            <person name="Riley R."/>
            <person name="Haridas S."/>
            <person name="Wolfe K.H."/>
            <person name="Lopes M.R."/>
            <person name="Hittinger C.T."/>
            <person name="Goeker M."/>
            <person name="Salamov A.A."/>
            <person name="Wisecaver J.H."/>
            <person name="Long T.M."/>
            <person name="Calvey C.H."/>
            <person name="Aerts A.L."/>
            <person name="Barry K.W."/>
            <person name="Choi C."/>
            <person name="Clum A."/>
            <person name="Coughlan A.Y."/>
            <person name="Deshpande S."/>
            <person name="Douglass A.P."/>
            <person name="Hanson S.J."/>
            <person name="Klenk H.-P."/>
            <person name="LaButti K.M."/>
            <person name="Lapidus A."/>
            <person name="Lindquist E.A."/>
            <person name="Lipzen A.M."/>
            <person name="Meier-Kolthoff J.P."/>
            <person name="Ohm R.A."/>
            <person name="Otillar R.P."/>
            <person name="Pangilinan J.L."/>
            <person name="Peng Y."/>
            <person name="Rokas A."/>
            <person name="Rosa C.A."/>
            <person name="Scheuner C."/>
            <person name="Sibirny A.A."/>
            <person name="Slot J.C."/>
            <person name="Stielow J.B."/>
            <person name="Sun H."/>
            <person name="Kurtzman C.P."/>
            <person name="Blackwell M."/>
            <person name="Grigoriev I.V."/>
            <person name="Jeffries T.W."/>
        </authorList>
    </citation>
    <scope>NUCLEOTIDE SEQUENCE [LARGE SCALE GENOMIC DNA]</scope>
    <source>
        <strain evidence="1 2">NRRL Y-2026</strain>
    </source>
</reference>